<feature type="region of interest" description="Disordered" evidence="1">
    <location>
        <begin position="1"/>
        <end position="46"/>
    </location>
</feature>
<feature type="compositionally biased region" description="Basic and acidic residues" evidence="1">
    <location>
        <begin position="18"/>
        <end position="37"/>
    </location>
</feature>
<feature type="region of interest" description="Disordered" evidence="1">
    <location>
        <begin position="90"/>
        <end position="109"/>
    </location>
</feature>
<protein>
    <submittedName>
        <fullName evidence="2">Uncharacterized protein</fullName>
    </submittedName>
</protein>
<dbReference type="Proteomes" id="UP000009172">
    <property type="component" value="Unassembled WGS sequence"/>
</dbReference>
<reference evidence="3" key="1">
    <citation type="journal article" date="2012" name="MBio">
        <title>Comparative genome analysis of Trichophyton rubrum and related dermatophytes reveals candidate genes involved in infection.</title>
        <authorList>
            <person name="Martinez D.A."/>
            <person name="Oliver B.G."/>
            <person name="Graeser Y."/>
            <person name="Goldberg J.M."/>
            <person name="Li W."/>
            <person name="Martinez-Rossi N.M."/>
            <person name="Monod M."/>
            <person name="Shelest E."/>
            <person name="Barton R.C."/>
            <person name="Birch E."/>
            <person name="Brakhage A.A."/>
            <person name="Chen Z."/>
            <person name="Gurr S.J."/>
            <person name="Heiman D."/>
            <person name="Heitman J."/>
            <person name="Kosti I."/>
            <person name="Rossi A."/>
            <person name="Saif S."/>
            <person name="Samalova M."/>
            <person name="Saunders C.W."/>
            <person name="Shea T."/>
            <person name="Summerbell R.C."/>
            <person name="Xu J."/>
            <person name="Young S."/>
            <person name="Zeng Q."/>
            <person name="Birren B.W."/>
            <person name="Cuomo C.A."/>
            <person name="White T.C."/>
        </authorList>
    </citation>
    <scope>NUCLEOTIDE SEQUENCE [LARGE SCALE GENOMIC DNA]</scope>
    <source>
        <strain evidence="3">CBS 112818</strain>
    </source>
</reference>
<evidence type="ECO:0000313" key="3">
    <source>
        <dbReference type="Proteomes" id="UP000009172"/>
    </source>
</evidence>
<evidence type="ECO:0000313" key="2">
    <source>
        <dbReference type="EMBL" id="EGD98827.1"/>
    </source>
</evidence>
<accession>F2S5H8</accession>
<keyword evidence="3" id="KW-1185">Reference proteome</keyword>
<gene>
    <name evidence="2" type="ORF">TESG_08567</name>
</gene>
<name>F2S5H8_TRIT1</name>
<sequence length="178" mass="19630">MTSSAIESKRASSLSPAERLRFEGKGREGEEEKKETGKGSSVVVPDRRASRITTEQERTRMNWRNDRTGCIDVVVCRQCASEGVAKRPVVPRDSWRGSPRAGRGRRRPAGERLFRSVLDREDLGAAEGRRGCGREGDEEVKFGLAIVFSARLFFRCQKKDGEEGSSSGGRRIGLVSGA</sequence>
<dbReference type="HOGENOM" id="CLU_1511678_0_0_1"/>
<dbReference type="EMBL" id="GG698515">
    <property type="protein sequence ID" value="EGD98827.1"/>
    <property type="molecule type" value="Genomic_DNA"/>
</dbReference>
<feature type="compositionally biased region" description="Polar residues" evidence="1">
    <location>
        <begin position="1"/>
        <end position="15"/>
    </location>
</feature>
<proteinExistence type="predicted"/>
<dbReference type="AlphaFoldDB" id="F2S5H8"/>
<evidence type="ECO:0000256" key="1">
    <source>
        <dbReference type="SAM" id="MobiDB-lite"/>
    </source>
</evidence>
<organism evidence="2 3">
    <name type="scientific">Trichophyton tonsurans (strain CBS 112818)</name>
    <name type="common">Scalp ringworm fungus</name>
    <dbReference type="NCBI Taxonomy" id="647933"/>
    <lineage>
        <taxon>Eukaryota</taxon>
        <taxon>Fungi</taxon>
        <taxon>Dikarya</taxon>
        <taxon>Ascomycota</taxon>
        <taxon>Pezizomycotina</taxon>
        <taxon>Eurotiomycetes</taxon>
        <taxon>Eurotiomycetidae</taxon>
        <taxon>Onygenales</taxon>
        <taxon>Arthrodermataceae</taxon>
        <taxon>Trichophyton</taxon>
    </lineage>
</organism>